<evidence type="ECO:0000313" key="6">
    <source>
        <dbReference type="Proteomes" id="UP000308330"/>
    </source>
</evidence>
<feature type="domain" description="DUF4352" evidence="4">
    <location>
        <begin position="69"/>
        <end position="192"/>
    </location>
</feature>
<keyword evidence="3" id="KW-0472">Membrane</keyword>
<evidence type="ECO:0000256" key="1">
    <source>
        <dbReference type="ARBA" id="ARBA00022729"/>
    </source>
</evidence>
<keyword evidence="1" id="KW-0732">Signal</keyword>
<feature type="region of interest" description="Disordered" evidence="2">
    <location>
        <begin position="41"/>
        <end position="66"/>
    </location>
</feature>
<dbReference type="Gene3D" id="2.60.40.1240">
    <property type="match status" value="1"/>
</dbReference>
<evidence type="ECO:0000256" key="2">
    <source>
        <dbReference type="SAM" id="MobiDB-lite"/>
    </source>
</evidence>
<sequence length="200" mass="21552">MDRRDIFMKKFFKFGCGGIVALFVLLIIIGALLGDDSKKVTEKEKEPVSATTKDDGKKEESTNENKKVSIGQELTVGKVTFKANSIGETNEISAAGGYMNYKPEAEGAVFLNVNVTVRNDGTESINTDSSFFKLIASNGAEYSPSSIIVADDKYFLYEGINPGLALTGNVLFEVPAGLTGLDLQVQTGFWGTETGIINLN</sequence>
<reference evidence="5 6" key="1">
    <citation type="submission" date="2019-04" db="EMBL/GenBank/DDBJ databases">
        <title>Lysinibacillus genome sequencing.</title>
        <authorList>
            <person name="Dunlap C."/>
        </authorList>
    </citation>
    <scope>NUCLEOTIDE SEQUENCE [LARGE SCALE GENOMIC DNA]</scope>
    <source>
        <strain evidence="5 6">KCTC 33042</strain>
    </source>
</reference>
<dbReference type="InterPro" id="IPR029051">
    <property type="entry name" value="DUF4352"/>
</dbReference>
<accession>A0ABY2SXY7</accession>
<proteinExistence type="predicted"/>
<gene>
    <name evidence="5" type="ORF">FC748_10945</name>
</gene>
<keyword evidence="3" id="KW-1133">Transmembrane helix</keyword>
<dbReference type="EMBL" id="SZPT01000002">
    <property type="protein sequence ID" value="TKI48146.1"/>
    <property type="molecule type" value="Genomic_DNA"/>
</dbReference>
<feature type="transmembrane region" description="Helical" evidence="3">
    <location>
        <begin position="12"/>
        <end position="33"/>
    </location>
</feature>
<evidence type="ECO:0000313" key="5">
    <source>
        <dbReference type="EMBL" id="TKI48146.1"/>
    </source>
</evidence>
<evidence type="ECO:0000259" key="4">
    <source>
        <dbReference type="Pfam" id="PF11611"/>
    </source>
</evidence>
<protein>
    <submittedName>
        <fullName evidence="5">DUF4352 domain-containing protein</fullName>
    </submittedName>
</protein>
<name>A0ABY2SXY7_9BACI</name>
<comment type="caution">
    <text evidence="5">The sequence shown here is derived from an EMBL/GenBank/DDBJ whole genome shotgun (WGS) entry which is preliminary data.</text>
</comment>
<dbReference type="Proteomes" id="UP000308330">
    <property type="component" value="Unassembled WGS sequence"/>
</dbReference>
<organism evidence="5 6">
    <name type="scientific">Lysinibacillus tabacifolii</name>
    <dbReference type="NCBI Taxonomy" id="1173107"/>
    <lineage>
        <taxon>Bacteria</taxon>
        <taxon>Bacillati</taxon>
        <taxon>Bacillota</taxon>
        <taxon>Bacilli</taxon>
        <taxon>Bacillales</taxon>
        <taxon>Bacillaceae</taxon>
        <taxon>Lysinibacillus</taxon>
    </lineage>
</organism>
<keyword evidence="6" id="KW-1185">Reference proteome</keyword>
<keyword evidence="3" id="KW-0812">Transmembrane</keyword>
<dbReference type="Pfam" id="PF11611">
    <property type="entry name" value="DUF4352"/>
    <property type="match status" value="1"/>
</dbReference>
<dbReference type="InterPro" id="IPR029050">
    <property type="entry name" value="Immunoprotect_excell_Ig-like"/>
</dbReference>
<evidence type="ECO:0000256" key="3">
    <source>
        <dbReference type="SAM" id="Phobius"/>
    </source>
</evidence>